<organism evidence="2 3">
    <name type="scientific">Acidobacterium capsulatum (strain ATCC 51196 / DSM 11244 / BCRC 80197 / JCM 7670 / NBRC 15755 / NCIMB 13165 / 161)</name>
    <dbReference type="NCBI Taxonomy" id="240015"/>
    <lineage>
        <taxon>Bacteria</taxon>
        <taxon>Pseudomonadati</taxon>
        <taxon>Acidobacteriota</taxon>
        <taxon>Terriglobia</taxon>
        <taxon>Terriglobales</taxon>
        <taxon>Acidobacteriaceae</taxon>
        <taxon>Acidobacterium</taxon>
    </lineage>
</organism>
<sequence>MQFHQNERKNDISDHSSANTKQEEARGPSAAAGSAATRHRLPQASANGRRGACEEILEEDLYGAMSDTLPEMDIIFENISVI</sequence>
<dbReference type="EMBL" id="CP001472">
    <property type="protein sequence ID" value="ACO31547.1"/>
    <property type="molecule type" value="Genomic_DNA"/>
</dbReference>
<gene>
    <name evidence="2" type="ordered locus">ACP_1558</name>
</gene>
<keyword evidence="3" id="KW-1185">Reference proteome</keyword>
<reference evidence="2 3" key="1">
    <citation type="journal article" date="2009" name="Appl. Environ. Microbiol.">
        <title>Three genomes from the phylum Acidobacteria provide insight into the lifestyles of these microorganisms in soils.</title>
        <authorList>
            <person name="Ward N.L."/>
            <person name="Challacombe J.F."/>
            <person name="Janssen P.H."/>
            <person name="Henrissat B."/>
            <person name="Coutinho P.M."/>
            <person name="Wu M."/>
            <person name="Xie G."/>
            <person name="Haft D.H."/>
            <person name="Sait M."/>
            <person name="Badger J."/>
            <person name="Barabote R.D."/>
            <person name="Bradley B."/>
            <person name="Brettin T.S."/>
            <person name="Brinkac L.M."/>
            <person name="Bruce D."/>
            <person name="Creasy T."/>
            <person name="Daugherty S.C."/>
            <person name="Davidsen T.M."/>
            <person name="DeBoy R.T."/>
            <person name="Detter J.C."/>
            <person name="Dodson R.J."/>
            <person name="Durkin A.S."/>
            <person name="Ganapathy A."/>
            <person name="Gwinn-Giglio M."/>
            <person name="Han C.S."/>
            <person name="Khouri H."/>
            <person name="Kiss H."/>
            <person name="Kothari S.P."/>
            <person name="Madupu R."/>
            <person name="Nelson K.E."/>
            <person name="Nelson W.C."/>
            <person name="Paulsen I."/>
            <person name="Penn K."/>
            <person name="Ren Q."/>
            <person name="Rosovitz M.J."/>
            <person name="Selengut J.D."/>
            <person name="Shrivastava S."/>
            <person name="Sullivan S.A."/>
            <person name="Tapia R."/>
            <person name="Thompson L.S."/>
            <person name="Watkins K.L."/>
            <person name="Yang Q."/>
            <person name="Yu C."/>
            <person name="Zafar N."/>
            <person name="Zhou L."/>
            <person name="Kuske C.R."/>
        </authorList>
    </citation>
    <scope>NUCLEOTIDE SEQUENCE [LARGE SCALE GENOMIC DNA]</scope>
    <source>
        <strain evidence="3">ATCC 51196 / DSM 11244 / BCRC 80197 / JCM 7670 / NBRC 15755 / NCIMB 13165 / 161</strain>
    </source>
</reference>
<evidence type="ECO:0000256" key="1">
    <source>
        <dbReference type="SAM" id="MobiDB-lite"/>
    </source>
</evidence>
<dbReference type="AlphaFoldDB" id="C1F6Q0"/>
<feature type="region of interest" description="Disordered" evidence="1">
    <location>
        <begin position="1"/>
        <end position="51"/>
    </location>
</feature>
<feature type="compositionally biased region" description="Basic and acidic residues" evidence="1">
    <location>
        <begin position="1"/>
        <end position="14"/>
    </location>
</feature>
<evidence type="ECO:0000313" key="2">
    <source>
        <dbReference type="EMBL" id="ACO31547.1"/>
    </source>
</evidence>
<protein>
    <submittedName>
        <fullName evidence="2">Uncharacterized protein</fullName>
    </submittedName>
</protein>
<dbReference type="KEGG" id="aca:ACP_1558"/>
<dbReference type="RefSeq" id="WP_015896684.1">
    <property type="nucleotide sequence ID" value="NC_012483.1"/>
</dbReference>
<accession>C1F6Q0</accession>
<feature type="compositionally biased region" description="Low complexity" evidence="1">
    <location>
        <begin position="27"/>
        <end position="36"/>
    </location>
</feature>
<name>C1F6Q0_ACIC5</name>
<dbReference type="Proteomes" id="UP000002207">
    <property type="component" value="Chromosome"/>
</dbReference>
<dbReference type="HOGENOM" id="CLU_2550572_0_0_0"/>
<dbReference type="InParanoid" id="C1F6Q0"/>
<proteinExistence type="predicted"/>
<evidence type="ECO:0000313" key="3">
    <source>
        <dbReference type="Proteomes" id="UP000002207"/>
    </source>
</evidence>